<evidence type="ECO:0000256" key="13">
    <source>
        <dbReference type="PIRSR" id="PIRSR001024-1"/>
    </source>
</evidence>
<dbReference type="GO" id="GO:0005509">
    <property type="term" value="F:calcium ion binding"/>
    <property type="evidence" value="ECO:0007669"/>
    <property type="project" value="InterPro"/>
</dbReference>
<dbReference type="AlphaFoldDB" id="A0A9P6C951"/>
<feature type="binding site" evidence="16">
    <location>
        <position position="220"/>
    </location>
    <ligand>
        <name>substrate</name>
    </ligand>
</feature>
<evidence type="ECO:0000313" key="20">
    <source>
        <dbReference type="Proteomes" id="UP000807342"/>
    </source>
</evidence>
<dbReference type="InterPro" id="IPR006047">
    <property type="entry name" value="GH13_cat_dom"/>
</dbReference>
<evidence type="ECO:0000256" key="16">
    <source>
        <dbReference type="PIRSR" id="PIRSR001024-5"/>
    </source>
</evidence>
<feature type="chain" id="PRO_5040114311" description="alpha-amylase" evidence="17">
    <location>
        <begin position="20"/>
        <end position="532"/>
    </location>
</feature>
<sequence>MYFPAALLSLFASFYSARAATAEQWRGRSIYQLITDRFALPEGANPNACDPGKQDFCGGTWKTIRENLDYIENAGFTAIWISPINQNYEGPRSAYGEPYHGYWIQDISQLNDRFGTADDLKALINDLHSRDMYIMVDVVVNNVMATSTTPDYSKYFFKNASMYHSYCPIQWGNTTSEQNCWLGDDKVPLPDVDTTNPTVVAQYGDWIQNLVKEYDIDGLRIDAAKHVQMDFWPQFCAKAGVFCMGEVFGGLEVDPIAQYQGPQALDSVLNFPMYSALVEGFAIPGPGNITAVSTVFEQSRSKFKDTGLLGNFLENQDVSRWHNISVDPQSLYNAMVLNWMMDGIPIIYYGQEQLFSGAADPYNREPLWTSNYTESDTYKFIKALNQFRNFLVKTDWLEQETHILTTSPYGIAVMKGQVISVATNIGSPPRNNTNIAVPSPYDPSSEMTNVLTCQQWVVGSEGYLDVEYTKGGTPVILMPRSSLEGSGLCGNSLTQNAGNSDRQVSSAGTLSSLRMSLLPLATFLLFWTFYLL</sequence>
<comment type="caution">
    <text evidence="19">The sequence shown here is derived from an EMBL/GenBank/DDBJ whole genome shotgun (WGS) entry which is preliminary data.</text>
</comment>
<dbReference type="SMART" id="SM00642">
    <property type="entry name" value="Aamy"/>
    <property type="match status" value="1"/>
</dbReference>
<evidence type="ECO:0000256" key="3">
    <source>
        <dbReference type="ARBA" id="ARBA00008061"/>
    </source>
</evidence>
<keyword evidence="7 19" id="KW-0378">Hydrolase</keyword>
<evidence type="ECO:0000256" key="9">
    <source>
        <dbReference type="ARBA" id="ARBA00023157"/>
    </source>
</evidence>
<evidence type="ECO:0000256" key="4">
    <source>
        <dbReference type="ARBA" id="ARBA00012595"/>
    </source>
</evidence>
<dbReference type="PANTHER" id="PTHR10357:SF215">
    <property type="entry name" value="ALPHA-AMYLASE 1"/>
    <property type="match status" value="1"/>
</dbReference>
<evidence type="ECO:0000256" key="12">
    <source>
        <dbReference type="ARBA" id="ARBA00023295"/>
    </source>
</evidence>
<evidence type="ECO:0000313" key="19">
    <source>
        <dbReference type="EMBL" id="KAF9452859.1"/>
    </source>
</evidence>
<feature type="binding site" evidence="16">
    <location>
        <position position="317"/>
    </location>
    <ligand>
        <name>substrate</name>
    </ligand>
</feature>
<evidence type="ECO:0000256" key="8">
    <source>
        <dbReference type="ARBA" id="ARBA00022837"/>
    </source>
</evidence>
<evidence type="ECO:0000256" key="10">
    <source>
        <dbReference type="ARBA" id="ARBA00023180"/>
    </source>
</evidence>
<keyword evidence="10" id="KW-0325">Glycoprotein</keyword>
<feature type="domain" description="Glycosyl hydrolase family 13 catalytic" evidence="18">
    <location>
        <begin position="32"/>
        <end position="388"/>
    </location>
</feature>
<comment type="similarity">
    <text evidence="3">Belongs to the glycosyl hydrolase 13 family.</text>
</comment>
<keyword evidence="6 17" id="KW-0732">Signal</keyword>
<comment type="cofactor">
    <cofactor evidence="2">
        <name>Ca(2+)</name>
        <dbReference type="ChEBI" id="CHEBI:29108"/>
    </cofactor>
</comment>
<dbReference type="Pfam" id="PF09260">
    <property type="entry name" value="A_amylase_dom_C"/>
    <property type="match status" value="1"/>
</dbReference>
<gene>
    <name evidence="19" type="ORF">P691DRAFT_721016</name>
</gene>
<keyword evidence="5" id="KW-0479">Metal-binding</keyword>
<dbReference type="Gene3D" id="2.60.40.1180">
    <property type="entry name" value="Golgi alpha-mannosidase II"/>
    <property type="match status" value="1"/>
</dbReference>
<feature type="binding site" evidence="16">
    <location>
        <position position="364"/>
    </location>
    <ligand>
        <name>substrate</name>
    </ligand>
</feature>
<dbReference type="SUPFAM" id="SSF51445">
    <property type="entry name" value="(Trans)glycosidases"/>
    <property type="match status" value="1"/>
</dbReference>
<dbReference type="GO" id="GO:0004556">
    <property type="term" value="F:alpha-amylase activity"/>
    <property type="evidence" value="ECO:0007669"/>
    <property type="project" value="UniProtKB-EC"/>
</dbReference>
<keyword evidence="20" id="KW-1185">Reference proteome</keyword>
<feature type="binding site" evidence="16">
    <location>
        <position position="54"/>
    </location>
    <ligand>
        <name>substrate</name>
    </ligand>
</feature>
<evidence type="ECO:0000256" key="14">
    <source>
        <dbReference type="PIRSR" id="PIRSR001024-2"/>
    </source>
</evidence>
<dbReference type="InterPro" id="IPR013777">
    <property type="entry name" value="A-amylase-like"/>
</dbReference>
<keyword evidence="8" id="KW-0106">Calcium</keyword>
<accession>A0A9P6C951</accession>
<name>A0A9P6C951_9AGAR</name>
<feature type="active site" description="Nucleophile" evidence="13">
    <location>
        <position position="222"/>
    </location>
</feature>
<feature type="binding site" evidence="16">
    <location>
        <position position="250"/>
    </location>
    <ligand>
        <name>substrate</name>
    </ligand>
</feature>
<feature type="disulfide bond" evidence="15">
    <location>
        <begin position="167"/>
        <end position="180"/>
    </location>
</feature>
<dbReference type="OrthoDB" id="204980at2759"/>
<feature type="disulfide bond" evidence="15">
    <location>
        <begin position="49"/>
        <end position="57"/>
    </location>
</feature>
<evidence type="ECO:0000256" key="17">
    <source>
        <dbReference type="SAM" id="SignalP"/>
    </source>
</evidence>
<dbReference type="Pfam" id="PF00128">
    <property type="entry name" value="Alpha-amylase"/>
    <property type="match status" value="1"/>
</dbReference>
<dbReference type="PANTHER" id="PTHR10357">
    <property type="entry name" value="ALPHA-AMYLASE FAMILY MEMBER"/>
    <property type="match status" value="1"/>
</dbReference>
<evidence type="ECO:0000256" key="15">
    <source>
        <dbReference type="PIRSR" id="PIRSR001024-4"/>
    </source>
</evidence>
<evidence type="ECO:0000256" key="2">
    <source>
        <dbReference type="ARBA" id="ARBA00001913"/>
    </source>
</evidence>
<protein>
    <recommendedName>
        <fullName evidence="4">alpha-amylase</fullName>
        <ecNumber evidence="4">3.2.1.1</ecNumber>
    </recommendedName>
</protein>
<dbReference type="FunFam" id="3.20.20.80:FF:000120">
    <property type="entry name" value="Alpha-amylase A"/>
    <property type="match status" value="1"/>
</dbReference>
<dbReference type="CDD" id="cd11319">
    <property type="entry name" value="AmyAc_euk_AmyA"/>
    <property type="match status" value="1"/>
</dbReference>
<feature type="signal peptide" evidence="17">
    <location>
        <begin position="1"/>
        <end position="19"/>
    </location>
</feature>
<dbReference type="Gene3D" id="3.20.20.80">
    <property type="entry name" value="Glycosidases"/>
    <property type="match status" value="1"/>
</dbReference>
<dbReference type="InterPro" id="IPR015340">
    <property type="entry name" value="A_amylase_C_dom"/>
</dbReference>
<evidence type="ECO:0000256" key="7">
    <source>
        <dbReference type="ARBA" id="ARBA00022801"/>
    </source>
</evidence>
<feature type="active site" description="Proton donor" evidence="13">
    <location>
        <position position="246"/>
    </location>
</feature>
<feature type="site" description="Transition state stabilizer" evidence="14">
    <location>
        <position position="317"/>
    </location>
</feature>
<evidence type="ECO:0000256" key="6">
    <source>
        <dbReference type="ARBA" id="ARBA00022729"/>
    </source>
</evidence>
<evidence type="ECO:0000259" key="18">
    <source>
        <dbReference type="SMART" id="SM00642"/>
    </source>
</evidence>
<keyword evidence="12" id="KW-0326">Glycosidase</keyword>
<reference evidence="19" key="1">
    <citation type="submission" date="2020-11" db="EMBL/GenBank/DDBJ databases">
        <authorList>
            <consortium name="DOE Joint Genome Institute"/>
            <person name="Ahrendt S."/>
            <person name="Riley R."/>
            <person name="Andreopoulos W."/>
            <person name="Labutti K."/>
            <person name="Pangilinan J."/>
            <person name="Ruiz-Duenas F.J."/>
            <person name="Barrasa J.M."/>
            <person name="Sanchez-Garcia M."/>
            <person name="Camarero S."/>
            <person name="Miyauchi S."/>
            <person name="Serrano A."/>
            <person name="Linde D."/>
            <person name="Babiker R."/>
            <person name="Drula E."/>
            <person name="Ayuso-Fernandez I."/>
            <person name="Pacheco R."/>
            <person name="Padilla G."/>
            <person name="Ferreira P."/>
            <person name="Barriuso J."/>
            <person name="Kellner H."/>
            <person name="Castanera R."/>
            <person name="Alfaro M."/>
            <person name="Ramirez L."/>
            <person name="Pisabarro A.G."/>
            <person name="Kuo A."/>
            <person name="Tritt A."/>
            <person name="Lipzen A."/>
            <person name="He G."/>
            <person name="Yan M."/>
            <person name="Ng V."/>
            <person name="Cullen D."/>
            <person name="Martin F."/>
            <person name="Rosso M.-N."/>
            <person name="Henrissat B."/>
            <person name="Hibbett D."/>
            <person name="Martinez A.T."/>
            <person name="Grigoriev I.V."/>
        </authorList>
    </citation>
    <scope>NUCLEOTIDE SEQUENCE</scope>
    <source>
        <strain evidence="19">MF-IS2</strain>
    </source>
</reference>
<feature type="binding site" evidence="16">
    <location>
        <position position="103"/>
    </location>
    <ligand>
        <name>substrate</name>
    </ligand>
</feature>
<organism evidence="19 20">
    <name type="scientific">Macrolepiota fuliginosa MF-IS2</name>
    <dbReference type="NCBI Taxonomy" id="1400762"/>
    <lineage>
        <taxon>Eukaryota</taxon>
        <taxon>Fungi</taxon>
        <taxon>Dikarya</taxon>
        <taxon>Basidiomycota</taxon>
        <taxon>Agaricomycotina</taxon>
        <taxon>Agaricomycetes</taxon>
        <taxon>Agaricomycetidae</taxon>
        <taxon>Agaricales</taxon>
        <taxon>Agaricineae</taxon>
        <taxon>Agaricaceae</taxon>
        <taxon>Macrolepiota</taxon>
    </lineage>
</organism>
<dbReference type="Proteomes" id="UP000807342">
    <property type="component" value="Unassembled WGS sequence"/>
</dbReference>
<keyword evidence="11" id="KW-0119">Carbohydrate metabolism</keyword>
<dbReference type="EMBL" id="MU151067">
    <property type="protein sequence ID" value="KAF9452859.1"/>
    <property type="molecule type" value="Genomic_DNA"/>
</dbReference>
<dbReference type="PIRSF" id="PIRSF001024">
    <property type="entry name" value="Alph-amyl_fung"/>
    <property type="match status" value="1"/>
</dbReference>
<evidence type="ECO:0000256" key="1">
    <source>
        <dbReference type="ARBA" id="ARBA00000548"/>
    </source>
</evidence>
<proteinExistence type="inferred from homology"/>
<dbReference type="InterPro" id="IPR017853">
    <property type="entry name" value="GH"/>
</dbReference>
<dbReference type="InterPro" id="IPR013780">
    <property type="entry name" value="Glyco_hydro_b"/>
</dbReference>
<dbReference type="EC" id="3.2.1.1" evidence="4"/>
<comment type="catalytic activity">
    <reaction evidence="1">
        <text>Endohydrolysis of (1-&gt;4)-alpha-D-glucosidic linkages in polysaccharides containing three or more (1-&gt;4)-alpha-linked D-glucose units.</text>
        <dbReference type="EC" id="3.2.1.1"/>
    </reaction>
</comment>
<evidence type="ECO:0000256" key="5">
    <source>
        <dbReference type="ARBA" id="ARBA00022723"/>
    </source>
</evidence>
<dbReference type="GO" id="GO:0016052">
    <property type="term" value="P:carbohydrate catabolic process"/>
    <property type="evidence" value="ECO:0007669"/>
    <property type="project" value="InterPro"/>
</dbReference>
<evidence type="ECO:0000256" key="11">
    <source>
        <dbReference type="ARBA" id="ARBA00023277"/>
    </source>
</evidence>
<feature type="disulfide bond" evidence="15">
    <location>
        <begin position="453"/>
        <end position="489"/>
    </location>
</feature>
<dbReference type="SUPFAM" id="SSF51011">
    <property type="entry name" value="Glycosyl hydrolase domain"/>
    <property type="match status" value="1"/>
</dbReference>
<keyword evidence="9 15" id="KW-1015">Disulfide bond</keyword>